<reference evidence="2" key="1">
    <citation type="submission" date="2020-05" db="UniProtKB">
        <authorList>
            <consortium name="EnsemblMetazoa"/>
        </authorList>
    </citation>
    <scope>IDENTIFICATION</scope>
    <source>
        <strain evidence="2">TTRI</strain>
    </source>
</reference>
<feature type="transmembrane region" description="Helical" evidence="1">
    <location>
        <begin position="49"/>
        <end position="67"/>
    </location>
</feature>
<evidence type="ECO:0000256" key="1">
    <source>
        <dbReference type="SAM" id="Phobius"/>
    </source>
</evidence>
<keyword evidence="1" id="KW-0472">Membrane</keyword>
<keyword evidence="1" id="KW-1133">Transmembrane helix</keyword>
<name>A0A1A9UZ88_GLOAU</name>
<evidence type="ECO:0000313" key="3">
    <source>
        <dbReference type="Proteomes" id="UP000078200"/>
    </source>
</evidence>
<dbReference type="EnsemblMetazoa" id="GAUT020570-RA">
    <property type="protein sequence ID" value="GAUT020570-PA"/>
    <property type="gene ID" value="GAUT020570"/>
</dbReference>
<dbReference type="VEuPathDB" id="VectorBase:GAUT020570"/>
<dbReference type="Proteomes" id="UP000078200">
    <property type="component" value="Unassembled WGS sequence"/>
</dbReference>
<evidence type="ECO:0000313" key="2">
    <source>
        <dbReference type="EnsemblMetazoa" id="GAUT020570-PA"/>
    </source>
</evidence>
<proteinExistence type="predicted"/>
<keyword evidence="1" id="KW-0812">Transmembrane</keyword>
<sequence>MFQFSENSAHGKEQKSFSCKVCYAVNMFQLKKALPCPFYVCLARRGPHALFGIAMLLSLVCSISLWFSHFNPHGLPLHKDACELRKNALRMHMRLELSSIVCGLDKSTHRKCSSFIYPTHNRTSLYLARNSQGQIDWGKRQEPRDVVYSHALNISEDK</sequence>
<keyword evidence="3" id="KW-1185">Reference proteome</keyword>
<protein>
    <submittedName>
        <fullName evidence="2">Uncharacterized protein</fullName>
    </submittedName>
</protein>
<accession>A0A1A9UZ88</accession>
<organism evidence="2 3">
    <name type="scientific">Glossina austeni</name>
    <name type="common">Savannah tsetse fly</name>
    <dbReference type="NCBI Taxonomy" id="7395"/>
    <lineage>
        <taxon>Eukaryota</taxon>
        <taxon>Metazoa</taxon>
        <taxon>Ecdysozoa</taxon>
        <taxon>Arthropoda</taxon>
        <taxon>Hexapoda</taxon>
        <taxon>Insecta</taxon>
        <taxon>Pterygota</taxon>
        <taxon>Neoptera</taxon>
        <taxon>Endopterygota</taxon>
        <taxon>Diptera</taxon>
        <taxon>Brachycera</taxon>
        <taxon>Muscomorpha</taxon>
        <taxon>Hippoboscoidea</taxon>
        <taxon>Glossinidae</taxon>
        <taxon>Glossina</taxon>
    </lineage>
</organism>
<dbReference type="AlphaFoldDB" id="A0A1A9UZ88"/>